<dbReference type="STRING" id="296587.C1FDS9"/>
<dbReference type="GeneID" id="8250500"/>
<dbReference type="RefSeq" id="XP_002507187.1">
    <property type="nucleotide sequence ID" value="XM_002507141.1"/>
</dbReference>
<dbReference type="eggNOG" id="KOG2354">
    <property type="taxonomic scope" value="Eukaryota"/>
</dbReference>
<organism evidence="1 2">
    <name type="scientific">Micromonas commoda (strain RCC299 / NOUM17 / CCMP2709)</name>
    <name type="common">Picoplanktonic green alga</name>
    <dbReference type="NCBI Taxonomy" id="296587"/>
    <lineage>
        <taxon>Eukaryota</taxon>
        <taxon>Viridiplantae</taxon>
        <taxon>Chlorophyta</taxon>
        <taxon>Mamiellophyceae</taxon>
        <taxon>Mamiellales</taxon>
        <taxon>Mamiellaceae</taxon>
        <taxon>Micromonas</taxon>
    </lineage>
</organism>
<evidence type="ECO:0000313" key="1">
    <source>
        <dbReference type="EMBL" id="ACO68445.1"/>
    </source>
</evidence>
<dbReference type="OrthoDB" id="340681at2759"/>
<accession>C1FDS9</accession>
<dbReference type="GO" id="GO:0042797">
    <property type="term" value="P:tRNA transcription by RNA polymerase III"/>
    <property type="evidence" value="ECO:0007669"/>
    <property type="project" value="TreeGrafter"/>
</dbReference>
<dbReference type="EMBL" id="CP001574">
    <property type="protein sequence ID" value="ACO68445.1"/>
    <property type="molecule type" value="Genomic_DNA"/>
</dbReference>
<name>C1FDS9_MICCC</name>
<sequence>MDACARRVVQRIPVKYNGHVSCHQSLCTLQYPLRLVENSYDNQKISAVRHKAHARKLEIALLREHECLELISTDTKVEDGHCIAVLREGILYITPIECAYQMRPSMARLDAVEERRKVNDKSFDAELPKQVYLGVMSVGSMKLTPLHVHVKRRETERQAEFRLHSHAHLKQLEDDEPWLQLKPSFPGEGEAEKIYNAITFSSAPHEVLEDYSQIKTNIVPVSTYLDSICPMPSGILLADDTRHTAMLAASSTSRTEARSLREAIRAAFSDSRGSVLRFKQIIEFIPEACEINDVMDALQTLAHLVQGCWVICSALSCGGDTRRERDRDRILLQFARRRTISSRDLMRQKQELLNEIAVPTSRQARWICGDNNCAKDTWTFIEPTDDYFMSYFPEVVQAESERWQNIESWFNNKMGQLGMPSPLSVPPCIYPGVSVKARSFICSLLQRCGIMRLSNIRTCLEQQKVAGLDSVAFLCEAELLGIFGNNVMCIQGACVLRSIGDKHIDPFRRLLLELLDKNDRSINRTALIEKALSLGIMPSNSAYIRCLGDLCVSRGNAWVLKCGHKSAGLQ</sequence>
<dbReference type="KEGG" id="mis:MICPUN_55174"/>
<dbReference type="Proteomes" id="UP000002009">
    <property type="component" value="Chromosome 1"/>
</dbReference>
<dbReference type="InterPro" id="IPR006886">
    <property type="entry name" value="RNA_pol_III_Rpc5"/>
</dbReference>
<dbReference type="PANTHER" id="PTHR12069:SF0">
    <property type="entry name" value="DNA-DIRECTED RNA POLYMERASE III SUBUNIT RPC5"/>
    <property type="match status" value="1"/>
</dbReference>
<reference evidence="1 2" key="1">
    <citation type="journal article" date="2009" name="Science">
        <title>Green evolution and dynamic adaptations revealed by genomes of the marine picoeukaryotes Micromonas.</title>
        <authorList>
            <person name="Worden A.Z."/>
            <person name="Lee J.H."/>
            <person name="Mock T."/>
            <person name="Rouze P."/>
            <person name="Simmons M.P."/>
            <person name="Aerts A.L."/>
            <person name="Allen A.E."/>
            <person name="Cuvelier M.L."/>
            <person name="Derelle E."/>
            <person name="Everett M.V."/>
            <person name="Foulon E."/>
            <person name="Grimwood J."/>
            <person name="Gundlach H."/>
            <person name="Henrissat B."/>
            <person name="Napoli C."/>
            <person name="McDonald S.M."/>
            <person name="Parker M.S."/>
            <person name="Rombauts S."/>
            <person name="Salamov A."/>
            <person name="Von Dassow P."/>
            <person name="Badger J.H."/>
            <person name="Coutinho P.M."/>
            <person name="Demir E."/>
            <person name="Dubchak I."/>
            <person name="Gentemann C."/>
            <person name="Eikrem W."/>
            <person name="Gready J.E."/>
            <person name="John U."/>
            <person name="Lanier W."/>
            <person name="Lindquist E.A."/>
            <person name="Lucas S."/>
            <person name="Mayer K.F."/>
            <person name="Moreau H."/>
            <person name="Not F."/>
            <person name="Otillar R."/>
            <person name="Panaud O."/>
            <person name="Pangilinan J."/>
            <person name="Paulsen I."/>
            <person name="Piegu B."/>
            <person name="Poliakov A."/>
            <person name="Robbens S."/>
            <person name="Schmutz J."/>
            <person name="Toulza E."/>
            <person name="Wyss T."/>
            <person name="Zelensky A."/>
            <person name="Zhou K."/>
            <person name="Armbrust E.V."/>
            <person name="Bhattacharya D."/>
            <person name="Goodenough U.W."/>
            <person name="Van de Peer Y."/>
            <person name="Grigoriev I.V."/>
        </authorList>
    </citation>
    <scope>NUCLEOTIDE SEQUENCE [LARGE SCALE GENOMIC DNA]</scope>
    <source>
        <strain evidence="2">RCC299 / NOUM17</strain>
    </source>
</reference>
<dbReference type="FunCoup" id="C1FDS9">
    <property type="interactions" value="1643"/>
</dbReference>
<keyword evidence="2" id="KW-1185">Reference proteome</keyword>
<evidence type="ECO:0000313" key="2">
    <source>
        <dbReference type="Proteomes" id="UP000002009"/>
    </source>
</evidence>
<proteinExistence type="predicted"/>
<dbReference type="Pfam" id="PF04801">
    <property type="entry name" value="RPC5"/>
    <property type="match status" value="2"/>
</dbReference>
<gene>
    <name evidence="1" type="ORF">MICPUN_55174</name>
</gene>
<dbReference type="InParanoid" id="C1FDS9"/>
<dbReference type="GO" id="GO:0005666">
    <property type="term" value="C:RNA polymerase III complex"/>
    <property type="evidence" value="ECO:0007669"/>
    <property type="project" value="TreeGrafter"/>
</dbReference>
<dbReference type="PANTHER" id="PTHR12069">
    <property type="entry name" value="DNA-DIRECTED RNA POLYMERASES III 80 KDA POLYPEPTIDE RNA POLYMERASE III SUBUNIT 5"/>
    <property type="match status" value="1"/>
</dbReference>
<dbReference type="AlphaFoldDB" id="C1FDS9"/>
<protein>
    <submittedName>
        <fullName evidence="1">Uncharacterized protein</fullName>
    </submittedName>
</protein>